<organism evidence="8 9">
    <name type="scientific">Silvanigrella paludirubra</name>
    <dbReference type="NCBI Taxonomy" id="2499159"/>
    <lineage>
        <taxon>Bacteria</taxon>
        <taxon>Pseudomonadati</taxon>
        <taxon>Bdellovibrionota</taxon>
        <taxon>Oligoflexia</taxon>
        <taxon>Silvanigrellales</taxon>
        <taxon>Silvanigrellaceae</taxon>
        <taxon>Silvanigrella</taxon>
    </lineage>
</organism>
<feature type="domain" description="EamA" evidence="7">
    <location>
        <begin position="150"/>
        <end position="287"/>
    </location>
</feature>
<sequence length="299" mass="33679">MHTSQRFRAEIALVILTVIWGLTFPITRVVIAEMSSFALVFFRSLLAVFVLLPFVFLKKEDRKDCLKYLPLGIVLGVLIYFSHLFQVFGLETIHSGRSAFLTNLTIVFVPLLSPVFQKQIPTIKDVVSMAIALVGMFFLTSPLDGEGLSKGDFWTILCAITFSIHIHVLQIFIKKYQKSKIFAFLEILFMCILATTFLPLAEKSSHLLPTTLGAYIALFYLGAISMVGTTVLQAKYQCKTTPERASLIYILEPVFAIFFGYVILSESMTSKSLFGGFLIIFAVVWVYFFQLGKNLIKTN</sequence>
<keyword evidence="4 6" id="KW-1133">Transmembrane helix</keyword>
<feature type="domain" description="EamA" evidence="7">
    <location>
        <begin position="10"/>
        <end position="140"/>
    </location>
</feature>
<dbReference type="InterPro" id="IPR051258">
    <property type="entry name" value="Diverse_Substrate_Transporter"/>
</dbReference>
<feature type="transmembrane region" description="Helical" evidence="6">
    <location>
        <begin position="37"/>
        <end position="56"/>
    </location>
</feature>
<evidence type="ECO:0000256" key="3">
    <source>
        <dbReference type="ARBA" id="ARBA00022692"/>
    </source>
</evidence>
<comment type="subcellular location">
    <subcellularLocation>
        <location evidence="1">Cell membrane</location>
        <topology evidence="1">Multi-pass membrane protein</topology>
    </subcellularLocation>
</comment>
<feature type="transmembrane region" description="Helical" evidence="6">
    <location>
        <begin position="100"/>
        <end position="116"/>
    </location>
</feature>
<accession>A0A6N6VUS9</accession>
<feature type="transmembrane region" description="Helical" evidence="6">
    <location>
        <begin position="212"/>
        <end position="234"/>
    </location>
</feature>
<feature type="transmembrane region" description="Helical" evidence="6">
    <location>
        <begin position="68"/>
        <end position="88"/>
    </location>
</feature>
<dbReference type="RefSeq" id="WP_153420381.1">
    <property type="nucleotide sequence ID" value="NZ_WFLM01000003.1"/>
</dbReference>
<evidence type="ECO:0000259" key="7">
    <source>
        <dbReference type="Pfam" id="PF00892"/>
    </source>
</evidence>
<dbReference type="Pfam" id="PF00892">
    <property type="entry name" value="EamA"/>
    <property type="match status" value="2"/>
</dbReference>
<feature type="transmembrane region" description="Helical" evidence="6">
    <location>
        <begin position="270"/>
        <end position="289"/>
    </location>
</feature>
<feature type="transmembrane region" description="Helical" evidence="6">
    <location>
        <begin position="153"/>
        <end position="172"/>
    </location>
</feature>
<proteinExistence type="predicted"/>
<reference evidence="8 9" key="1">
    <citation type="submission" date="2019-10" db="EMBL/GenBank/DDBJ databases">
        <title>New species of Slilvanegrellaceae.</title>
        <authorList>
            <person name="Pitt A."/>
            <person name="Hahn M.W."/>
        </authorList>
    </citation>
    <scope>NUCLEOTIDE SEQUENCE [LARGE SCALE GENOMIC DNA]</scope>
    <source>
        <strain evidence="8 9">SP-Ram-0.45-NSY-1</strain>
    </source>
</reference>
<dbReference type="SUPFAM" id="SSF103481">
    <property type="entry name" value="Multidrug resistance efflux transporter EmrE"/>
    <property type="match status" value="2"/>
</dbReference>
<evidence type="ECO:0000256" key="1">
    <source>
        <dbReference type="ARBA" id="ARBA00004651"/>
    </source>
</evidence>
<keyword evidence="3 6" id="KW-0812">Transmembrane</keyword>
<dbReference type="InterPro" id="IPR000620">
    <property type="entry name" value="EamA_dom"/>
</dbReference>
<keyword evidence="9" id="KW-1185">Reference proteome</keyword>
<protein>
    <submittedName>
        <fullName evidence="8">EamA family transporter</fullName>
    </submittedName>
</protein>
<dbReference type="PANTHER" id="PTHR42920">
    <property type="entry name" value="OS03G0707200 PROTEIN-RELATED"/>
    <property type="match status" value="1"/>
</dbReference>
<gene>
    <name evidence="8" type="ORF">GCL60_08990</name>
</gene>
<keyword evidence="5 6" id="KW-0472">Membrane</keyword>
<comment type="caution">
    <text evidence="8">The sequence shown here is derived from an EMBL/GenBank/DDBJ whole genome shotgun (WGS) entry which is preliminary data.</text>
</comment>
<dbReference type="PANTHER" id="PTHR42920:SF5">
    <property type="entry name" value="EAMA DOMAIN-CONTAINING PROTEIN"/>
    <property type="match status" value="1"/>
</dbReference>
<keyword evidence="2" id="KW-1003">Cell membrane</keyword>
<feature type="transmembrane region" description="Helical" evidence="6">
    <location>
        <begin position="181"/>
        <end position="200"/>
    </location>
</feature>
<evidence type="ECO:0000256" key="2">
    <source>
        <dbReference type="ARBA" id="ARBA00022475"/>
    </source>
</evidence>
<feature type="transmembrane region" description="Helical" evidence="6">
    <location>
        <begin position="12"/>
        <end position="31"/>
    </location>
</feature>
<evidence type="ECO:0000256" key="4">
    <source>
        <dbReference type="ARBA" id="ARBA00022989"/>
    </source>
</evidence>
<name>A0A6N6VUS9_9BACT</name>
<dbReference type="InterPro" id="IPR037185">
    <property type="entry name" value="EmrE-like"/>
</dbReference>
<evidence type="ECO:0000256" key="5">
    <source>
        <dbReference type="ARBA" id="ARBA00023136"/>
    </source>
</evidence>
<evidence type="ECO:0000313" key="8">
    <source>
        <dbReference type="EMBL" id="KAB8038984.1"/>
    </source>
</evidence>
<evidence type="ECO:0000313" key="9">
    <source>
        <dbReference type="Proteomes" id="UP000437748"/>
    </source>
</evidence>
<feature type="transmembrane region" description="Helical" evidence="6">
    <location>
        <begin position="246"/>
        <end position="264"/>
    </location>
</feature>
<dbReference type="AlphaFoldDB" id="A0A6N6VUS9"/>
<dbReference type="OrthoDB" id="5289929at2"/>
<evidence type="ECO:0000256" key="6">
    <source>
        <dbReference type="SAM" id="Phobius"/>
    </source>
</evidence>
<dbReference type="EMBL" id="WFLM01000003">
    <property type="protein sequence ID" value="KAB8038984.1"/>
    <property type="molecule type" value="Genomic_DNA"/>
</dbReference>
<dbReference type="Proteomes" id="UP000437748">
    <property type="component" value="Unassembled WGS sequence"/>
</dbReference>
<feature type="transmembrane region" description="Helical" evidence="6">
    <location>
        <begin position="123"/>
        <end position="141"/>
    </location>
</feature>
<dbReference type="GO" id="GO:0005886">
    <property type="term" value="C:plasma membrane"/>
    <property type="evidence" value="ECO:0007669"/>
    <property type="project" value="UniProtKB-SubCell"/>
</dbReference>